<evidence type="ECO:0000313" key="5">
    <source>
        <dbReference type="EMBL" id="WIA12787.1"/>
    </source>
</evidence>
<evidence type="ECO:0000256" key="1">
    <source>
        <dbReference type="ARBA" id="ARBA00004613"/>
    </source>
</evidence>
<evidence type="ECO:0000313" key="6">
    <source>
        <dbReference type="Proteomes" id="UP001244341"/>
    </source>
</evidence>
<keyword evidence="6" id="KW-1185">Reference proteome</keyword>
<organism evidence="5 6">
    <name type="scientific">Tetradesmus obliquus</name>
    <name type="common">Green alga</name>
    <name type="synonym">Acutodesmus obliquus</name>
    <dbReference type="NCBI Taxonomy" id="3088"/>
    <lineage>
        <taxon>Eukaryota</taxon>
        <taxon>Viridiplantae</taxon>
        <taxon>Chlorophyta</taxon>
        <taxon>core chlorophytes</taxon>
        <taxon>Chlorophyceae</taxon>
        <taxon>CS clade</taxon>
        <taxon>Sphaeropleales</taxon>
        <taxon>Scenedesmaceae</taxon>
        <taxon>Tetradesmus</taxon>
    </lineage>
</organism>
<evidence type="ECO:0008006" key="7">
    <source>
        <dbReference type="Google" id="ProtNLM"/>
    </source>
</evidence>
<dbReference type="Pfam" id="PF04674">
    <property type="entry name" value="Phi_1"/>
    <property type="match status" value="1"/>
</dbReference>
<dbReference type="PANTHER" id="PTHR31279">
    <property type="entry name" value="PROTEIN EXORDIUM-LIKE 5"/>
    <property type="match status" value="1"/>
</dbReference>
<protein>
    <recommendedName>
        <fullName evidence="7">Phosphate-induced protein 1</fullName>
    </recommendedName>
</protein>
<dbReference type="InterPro" id="IPR006766">
    <property type="entry name" value="EXORDIUM-like"/>
</dbReference>
<name>A0ABY8TUJ6_TETOB</name>
<keyword evidence="3" id="KW-0732">Signal</keyword>
<keyword evidence="2" id="KW-0964">Secreted</keyword>
<evidence type="ECO:0000256" key="2">
    <source>
        <dbReference type="ARBA" id="ARBA00022525"/>
    </source>
</evidence>
<evidence type="ECO:0000256" key="4">
    <source>
        <dbReference type="ARBA" id="ARBA00023591"/>
    </source>
</evidence>
<dbReference type="PANTHER" id="PTHR31279:SF58">
    <property type="entry name" value="PROTEIN EXORDIUM-LIKE 2"/>
    <property type="match status" value="1"/>
</dbReference>
<evidence type="ECO:0000256" key="3">
    <source>
        <dbReference type="ARBA" id="ARBA00022729"/>
    </source>
</evidence>
<proteinExistence type="inferred from homology"/>
<comment type="similarity">
    <text evidence="4">Belongs to the EXORDIUM family.</text>
</comment>
<accession>A0ABY8TUJ6</accession>
<dbReference type="EMBL" id="CP126211">
    <property type="protein sequence ID" value="WIA12787.1"/>
    <property type="molecule type" value="Genomic_DNA"/>
</dbReference>
<sequence>MTKPVTAYIIWYGNWPASHPALTIVPEFLSNIGNSAWWNISTTYYDNSAVGGAKVSPTVAFVQSTTVGYTKGTNPSNAGIQSVVTTAISSGALPGDVNGVYFVLSSADVNQNSGFCTNYCGWHTNTNMAGVGYIKYSWVGNPARCPANCAAQTTSPNGDTGTDGMISIMAHELTEAATDPLLNAWYDGNGYENADKCAWKFGTTSTASNGAQYNLVLSSPTGVNSQRQYMVQQNWVNAATGYCAMQ</sequence>
<comment type="subcellular location">
    <subcellularLocation>
        <location evidence="1">Secreted</location>
    </subcellularLocation>
</comment>
<gene>
    <name evidence="5" type="ORF">OEZ85_006418</name>
</gene>
<dbReference type="Proteomes" id="UP001244341">
    <property type="component" value="Chromosome 4b"/>
</dbReference>
<reference evidence="5 6" key="1">
    <citation type="submission" date="2023-05" db="EMBL/GenBank/DDBJ databases">
        <title>A 100% complete, gapless, phased diploid assembly of the Scenedesmus obliquus UTEX 3031 genome.</title>
        <authorList>
            <person name="Biondi T.C."/>
            <person name="Hanschen E.R."/>
            <person name="Kwon T."/>
            <person name="Eng W."/>
            <person name="Kruse C.P.S."/>
            <person name="Koehler S.I."/>
            <person name="Kunde Y."/>
            <person name="Gleasner C.D."/>
            <person name="You Mak K.T."/>
            <person name="Polle J."/>
            <person name="Hovde B.T."/>
            <person name="Starkenburg S.R."/>
        </authorList>
    </citation>
    <scope>NUCLEOTIDE SEQUENCE [LARGE SCALE GENOMIC DNA]</scope>
    <source>
        <strain evidence="5 6">DOE0152z</strain>
    </source>
</reference>